<organism evidence="2 3">
    <name type="scientific">Halarchaeum grantii</name>
    <dbReference type="NCBI Taxonomy" id="1193105"/>
    <lineage>
        <taxon>Archaea</taxon>
        <taxon>Methanobacteriati</taxon>
        <taxon>Methanobacteriota</taxon>
        <taxon>Stenosarchaea group</taxon>
        <taxon>Halobacteria</taxon>
        <taxon>Halobacteriales</taxon>
        <taxon>Halobacteriaceae</taxon>
    </lineage>
</organism>
<gene>
    <name evidence="2" type="ORF">GCM10009037_18920</name>
</gene>
<sequence>MSDDIGDERMRSGRGIARRPDESEESLVRESSHLTKWLYDRYGDGLRTVLVYDGAVSEYTYLADHVGEQYSDAELERIADEHAFQDSLSNPHYESLFHLGGTEATVTLFEGATLVQVPFDNTTGVVLTVDRARSLDVDALVETAREEHRPEFVSEA</sequence>
<dbReference type="RefSeq" id="WP_188883224.1">
    <property type="nucleotide sequence ID" value="NZ_BMPF01000002.1"/>
</dbReference>
<reference evidence="2 3" key="1">
    <citation type="journal article" date="2019" name="Int. J. Syst. Evol. Microbiol.">
        <title>The Global Catalogue of Microorganisms (GCM) 10K type strain sequencing project: providing services to taxonomists for standard genome sequencing and annotation.</title>
        <authorList>
            <consortium name="The Broad Institute Genomics Platform"/>
            <consortium name="The Broad Institute Genome Sequencing Center for Infectious Disease"/>
            <person name="Wu L."/>
            <person name="Ma J."/>
        </authorList>
    </citation>
    <scope>NUCLEOTIDE SEQUENCE [LARGE SCALE GENOMIC DNA]</scope>
    <source>
        <strain evidence="2 3">JCM 19585</strain>
    </source>
</reference>
<evidence type="ECO:0000256" key="1">
    <source>
        <dbReference type="SAM" id="MobiDB-lite"/>
    </source>
</evidence>
<accession>A0A830FAP9</accession>
<dbReference type="InterPro" id="IPR055944">
    <property type="entry name" value="DUF7522"/>
</dbReference>
<dbReference type="AlphaFoldDB" id="A0A830FAP9"/>
<evidence type="ECO:0000313" key="2">
    <source>
        <dbReference type="EMBL" id="GGL35484.1"/>
    </source>
</evidence>
<dbReference type="Proteomes" id="UP000628840">
    <property type="component" value="Unassembled WGS sequence"/>
</dbReference>
<feature type="region of interest" description="Disordered" evidence="1">
    <location>
        <begin position="1"/>
        <end position="25"/>
    </location>
</feature>
<keyword evidence="3" id="KW-1185">Reference proteome</keyword>
<dbReference type="EMBL" id="BMPF01000002">
    <property type="protein sequence ID" value="GGL35484.1"/>
    <property type="molecule type" value="Genomic_DNA"/>
</dbReference>
<name>A0A830FAP9_9EURY</name>
<proteinExistence type="predicted"/>
<evidence type="ECO:0000313" key="3">
    <source>
        <dbReference type="Proteomes" id="UP000628840"/>
    </source>
</evidence>
<comment type="caution">
    <text evidence="2">The sequence shown here is derived from an EMBL/GenBank/DDBJ whole genome shotgun (WGS) entry which is preliminary data.</text>
</comment>
<dbReference type="Pfam" id="PF24366">
    <property type="entry name" value="DUF7522"/>
    <property type="match status" value="1"/>
</dbReference>
<dbReference type="OrthoDB" id="199238at2157"/>
<protein>
    <submittedName>
        <fullName evidence="2">Uncharacterized protein</fullName>
    </submittedName>
</protein>